<reference evidence="1 2" key="1">
    <citation type="journal article" date="2022" name="DNA Res.">
        <title>Chromosomal-level genome assembly of the orchid tree Bauhinia variegata (Leguminosae; Cercidoideae) supports the allotetraploid origin hypothesis of Bauhinia.</title>
        <authorList>
            <person name="Zhong Y."/>
            <person name="Chen Y."/>
            <person name="Zheng D."/>
            <person name="Pang J."/>
            <person name="Liu Y."/>
            <person name="Luo S."/>
            <person name="Meng S."/>
            <person name="Qian L."/>
            <person name="Wei D."/>
            <person name="Dai S."/>
            <person name="Zhou R."/>
        </authorList>
    </citation>
    <scope>NUCLEOTIDE SEQUENCE [LARGE SCALE GENOMIC DNA]</scope>
    <source>
        <strain evidence="1">BV-YZ2020</strain>
    </source>
</reference>
<dbReference type="EMBL" id="CM039437">
    <property type="protein sequence ID" value="KAI4305322.1"/>
    <property type="molecule type" value="Genomic_DNA"/>
</dbReference>
<protein>
    <submittedName>
        <fullName evidence="1">Uncharacterized protein</fullName>
    </submittedName>
</protein>
<organism evidence="1 2">
    <name type="scientific">Bauhinia variegata</name>
    <name type="common">Purple orchid tree</name>
    <name type="synonym">Phanera variegata</name>
    <dbReference type="NCBI Taxonomy" id="167791"/>
    <lineage>
        <taxon>Eukaryota</taxon>
        <taxon>Viridiplantae</taxon>
        <taxon>Streptophyta</taxon>
        <taxon>Embryophyta</taxon>
        <taxon>Tracheophyta</taxon>
        <taxon>Spermatophyta</taxon>
        <taxon>Magnoliopsida</taxon>
        <taxon>eudicotyledons</taxon>
        <taxon>Gunneridae</taxon>
        <taxon>Pentapetalae</taxon>
        <taxon>rosids</taxon>
        <taxon>fabids</taxon>
        <taxon>Fabales</taxon>
        <taxon>Fabaceae</taxon>
        <taxon>Cercidoideae</taxon>
        <taxon>Cercideae</taxon>
        <taxon>Bauhiniinae</taxon>
        <taxon>Bauhinia</taxon>
    </lineage>
</organism>
<dbReference type="Proteomes" id="UP000828941">
    <property type="component" value="Chromosome 12"/>
</dbReference>
<gene>
    <name evidence="1" type="ORF">L6164_028693</name>
</gene>
<name>A0ACB9L7I8_BAUVA</name>
<accession>A0ACB9L7I8</accession>
<sequence length="198" mass="22348">MKGVLAQETDLEPKEQKISFRRQEKDNEERLDMVGLQDNSTVTLSENPASKERKLDEMQSNKSVLKVYDAVSDVRTEVDKLYEKVVAMEKTICNGTKVADQEFVILTELLMVQLLKLDSTEAEGEAKAQRRIEVCRIQSYVDTLDSLRARNSNPVSNVSKTVSVTTKWETLESGNGSLKALTPIQSSTVITQDWELFD</sequence>
<evidence type="ECO:0000313" key="2">
    <source>
        <dbReference type="Proteomes" id="UP000828941"/>
    </source>
</evidence>
<evidence type="ECO:0000313" key="1">
    <source>
        <dbReference type="EMBL" id="KAI4305322.1"/>
    </source>
</evidence>
<comment type="caution">
    <text evidence="1">The sequence shown here is derived from an EMBL/GenBank/DDBJ whole genome shotgun (WGS) entry which is preliminary data.</text>
</comment>
<proteinExistence type="predicted"/>
<keyword evidence="2" id="KW-1185">Reference proteome</keyword>